<feature type="compositionally biased region" description="Low complexity" evidence="1">
    <location>
        <begin position="72"/>
        <end position="90"/>
    </location>
</feature>
<reference evidence="2" key="1">
    <citation type="submission" date="2018-04" db="EMBL/GenBank/DDBJ databases">
        <title>WGS assembly of Panicum hallii.</title>
        <authorList>
            <person name="Lovell J."/>
            <person name="Jenkins J."/>
            <person name="Lowry D."/>
            <person name="Mamidi S."/>
            <person name="Sreedasyam A."/>
            <person name="Weng X."/>
            <person name="Barry K."/>
            <person name="Bonette J."/>
            <person name="Campitelli B."/>
            <person name="Daum C."/>
            <person name="Gordon S."/>
            <person name="Gould B."/>
            <person name="Lipzen A."/>
            <person name="Macqueen A."/>
            <person name="Palacio-Mejia J."/>
            <person name="Plott C."/>
            <person name="Shakirov E."/>
            <person name="Shu S."/>
            <person name="Yoshinaga Y."/>
            <person name="Zane M."/>
            <person name="Rokhsar D."/>
            <person name="Grimwood J."/>
            <person name="Schmutz J."/>
            <person name="Juenger T."/>
        </authorList>
    </citation>
    <scope>NUCLEOTIDE SEQUENCE [LARGE SCALE GENOMIC DNA]</scope>
    <source>
        <strain evidence="2">FIL2</strain>
    </source>
</reference>
<protein>
    <submittedName>
        <fullName evidence="2">Uncharacterized protein</fullName>
    </submittedName>
</protein>
<evidence type="ECO:0000256" key="1">
    <source>
        <dbReference type="SAM" id="MobiDB-lite"/>
    </source>
</evidence>
<feature type="compositionally biased region" description="Low complexity" evidence="1">
    <location>
        <begin position="9"/>
        <end position="25"/>
    </location>
</feature>
<dbReference type="Proteomes" id="UP000243499">
    <property type="component" value="Chromosome 1"/>
</dbReference>
<organism evidence="2">
    <name type="scientific">Panicum hallii</name>
    <dbReference type="NCBI Taxonomy" id="206008"/>
    <lineage>
        <taxon>Eukaryota</taxon>
        <taxon>Viridiplantae</taxon>
        <taxon>Streptophyta</taxon>
        <taxon>Embryophyta</taxon>
        <taxon>Tracheophyta</taxon>
        <taxon>Spermatophyta</taxon>
        <taxon>Magnoliopsida</taxon>
        <taxon>Liliopsida</taxon>
        <taxon>Poales</taxon>
        <taxon>Poaceae</taxon>
        <taxon>PACMAD clade</taxon>
        <taxon>Panicoideae</taxon>
        <taxon>Panicodae</taxon>
        <taxon>Paniceae</taxon>
        <taxon>Panicinae</taxon>
        <taxon>Panicum</taxon>
        <taxon>Panicum sect. Panicum</taxon>
    </lineage>
</organism>
<sequence length="101" mass="10361">MRVVPVPAPSLRRLSRPSSPCGRGRALPHSQGRRVPSDRASPHVSPRAGCVTKGTGGGRATRGAVTWDPCRAGRSSAWSAAGPAPPAATSAEREGRGRTNG</sequence>
<dbReference type="EMBL" id="CM008046">
    <property type="protein sequence ID" value="PVH66667.1"/>
    <property type="molecule type" value="Genomic_DNA"/>
</dbReference>
<feature type="region of interest" description="Disordered" evidence="1">
    <location>
        <begin position="1"/>
        <end position="101"/>
    </location>
</feature>
<dbReference type="Gramene" id="PVH66667">
    <property type="protein sequence ID" value="PVH66667"/>
    <property type="gene ID" value="PAHAL_1G310200"/>
</dbReference>
<proteinExistence type="predicted"/>
<evidence type="ECO:0000313" key="2">
    <source>
        <dbReference type="EMBL" id="PVH66667.1"/>
    </source>
</evidence>
<gene>
    <name evidence="2" type="ORF">PAHAL_1G310200</name>
</gene>
<dbReference type="AlphaFoldDB" id="A0A2T8KWW7"/>
<name>A0A2T8KWW7_9POAL</name>
<accession>A0A2T8KWW7</accession>
<feature type="compositionally biased region" description="Basic and acidic residues" evidence="1">
    <location>
        <begin position="91"/>
        <end position="101"/>
    </location>
</feature>